<organism evidence="1 2">
    <name type="scientific">Aromatoleum tolulyticum</name>
    <dbReference type="NCBI Taxonomy" id="34027"/>
    <lineage>
        <taxon>Bacteria</taxon>
        <taxon>Pseudomonadati</taxon>
        <taxon>Pseudomonadota</taxon>
        <taxon>Betaproteobacteria</taxon>
        <taxon>Rhodocyclales</taxon>
        <taxon>Rhodocyclaceae</taxon>
        <taxon>Aromatoleum</taxon>
    </lineage>
</organism>
<dbReference type="EMBL" id="FTMD01000022">
    <property type="protein sequence ID" value="SIR59184.1"/>
    <property type="molecule type" value="Genomic_DNA"/>
</dbReference>
<accession>A0A1N7C6X6</accession>
<evidence type="ECO:0000313" key="2">
    <source>
        <dbReference type="Proteomes" id="UP000186819"/>
    </source>
</evidence>
<protein>
    <submittedName>
        <fullName evidence="1">Uncharacterized protein</fullName>
    </submittedName>
</protein>
<dbReference type="OrthoDB" id="333076at2"/>
<gene>
    <name evidence="1" type="ORF">SAMN05421829_12227</name>
</gene>
<evidence type="ECO:0000313" key="1">
    <source>
        <dbReference type="EMBL" id="SIR59184.1"/>
    </source>
</evidence>
<dbReference type="AlphaFoldDB" id="A0A1N7C6X6"/>
<dbReference type="STRING" id="34027.SAMN05421829_12227"/>
<dbReference type="Proteomes" id="UP000186819">
    <property type="component" value="Unassembled WGS sequence"/>
</dbReference>
<dbReference type="RefSeq" id="WP_139335982.1">
    <property type="nucleotide sequence ID" value="NZ_FTMD01000022.1"/>
</dbReference>
<sequence length="405" mass="45454">MSRQCRLTEMDEWPRHQTLDTFDVVANPSPGWSDGYWFCIGDPKGEVNLITAIRLYHNTNVMDAYVIASTGDGRQHNLRASRRLRPAIDDIRVGPFWQRIVRGLRTIEFGCEDNSHGIAFDIRWESAAPPYYEAPAVQHFADGRLVSARSNYVQLGYVSGTVRIGDRSWKFGPHDGWTGARDHSWGMGHTGEGEKPNRHAAPSLVAGSKSLWGSPGMRHWALVRFPERSLFYGFKRNQDGSYSASGTGFQDASTIHSRVDYPYESERDGWAYRDVRIGEHTWQGGFPRLESGRVDLIRPDGGADRFRIDVLSKPVYMQGGGYWAGWNDKLGRGVYRGENVLEGEVWDVSHPVRVFDLQGNEVPAPPGAEYAEQFARFTNLDDPDEVGLGMLEAAIIGEFDGITNP</sequence>
<reference evidence="2" key="1">
    <citation type="submission" date="2017-01" db="EMBL/GenBank/DDBJ databases">
        <authorList>
            <person name="Varghese N."/>
            <person name="Submissions S."/>
        </authorList>
    </citation>
    <scope>NUCLEOTIDE SEQUENCE [LARGE SCALE GENOMIC DNA]</scope>
    <source>
        <strain evidence="2">ATCC 51758</strain>
    </source>
</reference>
<name>A0A1N7C6X6_9RHOO</name>
<keyword evidence="2" id="KW-1185">Reference proteome</keyword>
<proteinExistence type="predicted"/>